<dbReference type="CDD" id="cd00108">
    <property type="entry name" value="KR"/>
    <property type="match status" value="1"/>
</dbReference>
<dbReference type="InterPro" id="IPR002049">
    <property type="entry name" value="LE_dom"/>
</dbReference>
<dbReference type="Pfam" id="PF00051">
    <property type="entry name" value="Kringle"/>
    <property type="match status" value="1"/>
</dbReference>
<evidence type="ECO:0000259" key="25">
    <source>
        <dbReference type="PROSITE" id="PS50026"/>
    </source>
</evidence>
<dbReference type="GO" id="GO:0005737">
    <property type="term" value="C:cytoplasm"/>
    <property type="evidence" value="ECO:0007669"/>
    <property type="project" value="UniProtKB-SubCell"/>
</dbReference>
<evidence type="ECO:0000256" key="9">
    <source>
        <dbReference type="ARBA" id="ARBA00022572"/>
    </source>
</evidence>
<feature type="domain" description="Ig-like" evidence="27">
    <location>
        <begin position="135"/>
        <end position="208"/>
    </location>
</feature>
<feature type="domain" description="EGF-like" evidence="25">
    <location>
        <begin position="229"/>
        <end position="256"/>
    </location>
</feature>
<keyword evidence="11" id="KW-0732">Signal</keyword>
<dbReference type="PANTHER" id="PTHR12916:SF9">
    <property type="entry name" value="NEUROGENIC LOCUS NOTCH HOMOLOG PROTEIN 1-RELATED"/>
    <property type="match status" value="1"/>
</dbReference>
<evidence type="ECO:0000256" key="4">
    <source>
        <dbReference type="ARBA" id="ARBA00022473"/>
    </source>
</evidence>
<dbReference type="CDD" id="cd00055">
    <property type="entry name" value="EGF_Lam"/>
    <property type="match status" value="1"/>
</dbReference>
<feature type="disulfide bond" evidence="21">
    <location>
        <begin position="458"/>
        <end position="467"/>
    </location>
</feature>
<dbReference type="PROSITE" id="PS50835">
    <property type="entry name" value="IG_LIKE"/>
    <property type="match status" value="1"/>
</dbReference>
<evidence type="ECO:0000256" key="24">
    <source>
        <dbReference type="SAM" id="Phobius"/>
    </source>
</evidence>
<evidence type="ECO:0000256" key="12">
    <source>
        <dbReference type="ARBA" id="ARBA00022737"/>
    </source>
</evidence>
<dbReference type="PROSITE" id="PS01187">
    <property type="entry name" value="EGF_CA"/>
    <property type="match status" value="2"/>
</dbReference>
<dbReference type="SMART" id="SM00181">
    <property type="entry name" value="EGF"/>
    <property type="match status" value="8"/>
</dbReference>
<dbReference type="PRINTS" id="PR00011">
    <property type="entry name" value="EGFLAMININ"/>
</dbReference>
<evidence type="ECO:0000256" key="22">
    <source>
        <dbReference type="PROSITE-ProRule" id="PRU00121"/>
    </source>
</evidence>
<keyword evidence="12" id="KW-0677">Repeat</keyword>
<protein>
    <submittedName>
        <fullName evidence="28">NOTCH2 protein</fullName>
    </submittedName>
</protein>
<feature type="disulfide bond" evidence="22">
    <location>
        <begin position="402"/>
        <end position="425"/>
    </location>
</feature>
<dbReference type="PROSITE" id="PS00021">
    <property type="entry name" value="KRINGLE_1"/>
    <property type="match status" value="1"/>
</dbReference>
<feature type="domain" description="EGF-like" evidence="25">
    <location>
        <begin position="546"/>
        <end position="582"/>
    </location>
</feature>
<evidence type="ECO:0000256" key="16">
    <source>
        <dbReference type="ARBA" id="ARBA00022976"/>
    </source>
</evidence>
<dbReference type="Proteomes" id="UP000838412">
    <property type="component" value="Chromosome 16"/>
</dbReference>
<keyword evidence="16" id="KW-0914">Notch signaling pathway</keyword>
<dbReference type="InterPro" id="IPR000001">
    <property type="entry name" value="Kringle"/>
</dbReference>
<evidence type="ECO:0000256" key="23">
    <source>
        <dbReference type="SAM" id="MobiDB-lite"/>
    </source>
</evidence>
<dbReference type="GO" id="GO:0030154">
    <property type="term" value="P:cell differentiation"/>
    <property type="evidence" value="ECO:0007669"/>
    <property type="project" value="UniProtKB-KW"/>
</dbReference>
<gene>
    <name evidence="28" type="primary">NOTCH2</name>
    <name evidence="28" type="ORF">BLAG_LOCUS9646</name>
</gene>
<keyword evidence="9 22" id="KW-0420">Kringle</keyword>
<keyword evidence="14" id="KW-0106">Calcium</keyword>
<feature type="region of interest" description="Disordered" evidence="23">
    <location>
        <begin position="677"/>
        <end position="697"/>
    </location>
</feature>
<dbReference type="CDD" id="cd00054">
    <property type="entry name" value="EGF_CA"/>
    <property type="match status" value="5"/>
</dbReference>
<feature type="domain" description="Kringle" evidence="26">
    <location>
        <begin position="354"/>
        <end position="430"/>
    </location>
</feature>
<keyword evidence="7" id="KW-0964">Secreted</keyword>
<dbReference type="AlphaFoldDB" id="A0A8J9Z5V9"/>
<reference evidence="28" key="1">
    <citation type="submission" date="2022-01" db="EMBL/GenBank/DDBJ databases">
        <authorList>
            <person name="Braso-Vives M."/>
        </authorList>
    </citation>
    <scope>NUCLEOTIDE SEQUENCE</scope>
</reference>
<dbReference type="SMART" id="SM00130">
    <property type="entry name" value="KR"/>
    <property type="match status" value="1"/>
</dbReference>
<evidence type="ECO:0000256" key="7">
    <source>
        <dbReference type="ARBA" id="ARBA00022525"/>
    </source>
</evidence>
<dbReference type="InterPro" id="IPR013806">
    <property type="entry name" value="Kringle-like"/>
</dbReference>
<dbReference type="OrthoDB" id="430340at2759"/>
<dbReference type="Pfam" id="PF07974">
    <property type="entry name" value="EGF_2"/>
    <property type="match status" value="1"/>
</dbReference>
<sequence length="697" mass="76427">MDGKEKYKMVRRYCSVGSITKILLCFTFLVISRRDPVVALTVVNQSPLMDPINTSYIKCVTDEPGEFVTFSAVDEFLLPQNATTGDITPEEWPGKMMILPPHPADGFNRLGTYNCASFTASINTVKMPADATVRPEVYTKTFNAGEEIVIKMNEFSTPSGASLSWDFNGEPLVNGFASSEVSLQSATAAESGTYHCYHEGYKEKGALTRVIVRDCAAGKWSRGCFMDCNECYNGGWCDDKTGQCVCPPGFYGETCDIACGPGRFGYECRKACDDIAEDVSACMGKLFCVPDPFGCACIPGFTGIGCNEPCPRGTYGAGCTQTCRCRLNLPCDAITGECPNGCADGYMGPSCQKACMVDNGVTYQGPVFTTESGYTCQRWDSQNPWQHGFNVERTPMLQENYCRNPDNEPRPWCYTTSFAKRWEYCNIDQCEEVDNCSPETCQNGGTCRNGFQTFLCVCPRGYIGVNCETEIDECESDPCQNGGTCVDDVGFYECQCADGFHGENCEEETNECLSEPCENGGTCQNTDGGLECACVDGFTGTFCETEIDECESNPCMNGGTCYDFMNYYVCDCRFGFAGEHCEDELEIDYCLQNQCQNAARCVSGNRSYMCLCSIEYTGDYCEQNLADLEKIPTANIIAAAIASVVVIAAITLGAYLYIKSYEAQRVIPLKKKETPLVEAEEGKEAKKKGSHLSESTV</sequence>
<keyword evidence="4" id="KW-0217">Developmental protein</keyword>
<dbReference type="InterPro" id="IPR013783">
    <property type="entry name" value="Ig-like_fold"/>
</dbReference>
<dbReference type="GO" id="GO:0005576">
    <property type="term" value="C:extracellular region"/>
    <property type="evidence" value="ECO:0007669"/>
    <property type="project" value="UniProtKB-SubCell"/>
</dbReference>
<evidence type="ECO:0000256" key="2">
    <source>
        <dbReference type="ARBA" id="ARBA00004496"/>
    </source>
</evidence>
<dbReference type="InterPro" id="IPR000742">
    <property type="entry name" value="EGF"/>
</dbReference>
<dbReference type="EMBL" id="OV696701">
    <property type="protein sequence ID" value="CAH1248282.1"/>
    <property type="molecule type" value="Genomic_DNA"/>
</dbReference>
<evidence type="ECO:0000256" key="14">
    <source>
        <dbReference type="ARBA" id="ARBA00022837"/>
    </source>
</evidence>
<evidence type="ECO:0000256" key="13">
    <source>
        <dbReference type="ARBA" id="ARBA00022782"/>
    </source>
</evidence>
<evidence type="ECO:0000256" key="5">
    <source>
        <dbReference type="ARBA" id="ARBA00022475"/>
    </source>
</evidence>
<keyword evidence="20" id="KW-0325">Glycoprotein</keyword>
<keyword evidence="8 21" id="KW-0245">EGF-like domain</keyword>
<dbReference type="Gene3D" id="2.170.300.10">
    <property type="entry name" value="Tie2 ligand-binding domain superfamily"/>
    <property type="match status" value="1"/>
</dbReference>
<feature type="disulfide bond" evidence="21">
    <location>
        <begin position="496"/>
        <end position="505"/>
    </location>
</feature>
<keyword evidence="6" id="KW-0963">Cytoplasm</keyword>
<evidence type="ECO:0000259" key="26">
    <source>
        <dbReference type="PROSITE" id="PS50070"/>
    </source>
</evidence>
<dbReference type="GO" id="GO:0005509">
    <property type="term" value="F:calcium ion binding"/>
    <property type="evidence" value="ECO:0007669"/>
    <property type="project" value="InterPro"/>
</dbReference>
<feature type="disulfide bond" evidence="21">
    <location>
        <begin position="612"/>
        <end position="621"/>
    </location>
</feature>
<dbReference type="PRINTS" id="PR00010">
    <property type="entry name" value="EGFBLOOD"/>
</dbReference>
<evidence type="ECO:0000256" key="11">
    <source>
        <dbReference type="ARBA" id="ARBA00022729"/>
    </source>
</evidence>
<evidence type="ECO:0000256" key="3">
    <source>
        <dbReference type="ARBA" id="ARBA00004613"/>
    </source>
</evidence>
<feature type="transmembrane region" description="Helical" evidence="24">
    <location>
        <begin position="636"/>
        <end position="658"/>
    </location>
</feature>
<dbReference type="InterPro" id="IPR013111">
    <property type="entry name" value="EGF_extracell"/>
</dbReference>
<dbReference type="FunFam" id="2.10.25.10:FF:000391">
    <property type="entry name" value="Weary, isoform C"/>
    <property type="match status" value="1"/>
</dbReference>
<keyword evidence="19 21" id="KW-1015">Disulfide bond</keyword>
<evidence type="ECO:0000313" key="29">
    <source>
        <dbReference type="Proteomes" id="UP000838412"/>
    </source>
</evidence>
<dbReference type="PROSITE" id="PS00022">
    <property type="entry name" value="EGF_1"/>
    <property type="match status" value="6"/>
</dbReference>
<dbReference type="GO" id="GO:0007219">
    <property type="term" value="P:Notch signaling pathway"/>
    <property type="evidence" value="ECO:0007669"/>
    <property type="project" value="UniProtKB-KW"/>
</dbReference>
<dbReference type="SMART" id="SM00179">
    <property type="entry name" value="EGF_CA"/>
    <property type="match status" value="5"/>
</dbReference>
<proteinExistence type="predicted"/>
<dbReference type="PANTHER" id="PTHR12916">
    <property type="entry name" value="CYTOCHROME C OXIDASE POLYPEPTIDE VIC-2"/>
    <property type="match status" value="1"/>
</dbReference>
<evidence type="ECO:0000256" key="15">
    <source>
        <dbReference type="ARBA" id="ARBA00022843"/>
    </source>
</evidence>
<evidence type="ECO:0000256" key="1">
    <source>
        <dbReference type="ARBA" id="ARBA00004251"/>
    </source>
</evidence>
<dbReference type="InterPro" id="IPR001881">
    <property type="entry name" value="EGF-like_Ca-bd_dom"/>
</dbReference>
<dbReference type="FunFam" id="2.170.300.10:FF:000003">
    <property type="entry name" value="tyrosine-protein kinase receptor Tie-1 isoform X1"/>
    <property type="match status" value="1"/>
</dbReference>
<dbReference type="InterPro" id="IPR018056">
    <property type="entry name" value="Kringle_CS"/>
</dbReference>
<keyword evidence="5" id="KW-1003">Cell membrane</keyword>
<evidence type="ECO:0000313" key="28">
    <source>
        <dbReference type="EMBL" id="CAH1248282.1"/>
    </source>
</evidence>
<feature type="domain" description="EGF-like" evidence="25">
    <location>
        <begin position="470"/>
        <end position="506"/>
    </location>
</feature>
<feature type="domain" description="EGF-like" evidence="25">
    <location>
        <begin position="586"/>
        <end position="622"/>
    </location>
</feature>
<name>A0A8J9Z5V9_BRALA</name>
<dbReference type="PROSITE" id="PS00010">
    <property type="entry name" value="ASX_HYDROXYL"/>
    <property type="match status" value="3"/>
</dbReference>
<dbReference type="Gene3D" id="2.10.25.10">
    <property type="entry name" value="Laminin"/>
    <property type="match status" value="5"/>
</dbReference>
<keyword evidence="15" id="KW-0832">Ubl conjugation</keyword>
<dbReference type="FunFam" id="2.10.25.10:FF:000117">
    <property type="entry name" value="Delta-like protein"/>
    <property type="match status" value="1"/>
</dbReference>
<dbReference type="PRINTS" id="PR00018">
    <property type="entry name" value="KRINGLE"/>
</dbReference>
<dbReference type="FunFam" id="2.10.25.10:FF:000368">
    <property type="entry name" value="Delta-like 3 (Drosophila), isoform CRA_b"/>
    <property type="match status" value="1"/>
</dbReference>
<dbReference type="InterPro" id="IPR038178">
    <property type="entry name" value="Kringle_sf"/>
</dbReference>
<dbReference type="Gene3D" id="2.60.40.10">
    <property type="entry name" value="Immunoglobulins"/>
    <property type="match status" value="1"/>
</dbReference>
<dbReference type="GO" id="GO:0005886">
    <property type="term" value="C:plasma membrane"/>
    <property type="evidence" value="ECO:0007669"/>
    <property type="project" value="UniProtKB-SubCell"/>
</dbReference>
<dbReference type="InterPro" id="IPR007110">
    <property type="entry name" value="Ig-like_dom"/>
</dbReference>
<feature type="disulfide bond" evidence="21">
    <location>
        <begin position="534"/>
        <end position="543"/>
    </location>
</feature>
<feature type="domain" description="EGF-like" evidence="25">
    <location>
        <begin position="432"/>
        <end position="468"/>
    </location>
</feature>
<evidence type="ECO:0000256" key="18">
    <source>
        <dbReference type="ARBA" id="ARBA00023136"/>
    </source>
</evidence>
<comment type="caution">
    <text evidence="21">Lacks conserved residue(s) required for the propagation of feature annotation.</text>
</comment>
<dbReference type="SUPFAM" id="SSF57440">
    <property type="entry name" value="Kringle-like"/>
    <property type="match status" value="1"/>
</dbReference>
<evidence type="ECO:0000256" key="20">
    <source>
        <dbReference type="ARBA" id="ARBA00023180"/>
    </source>
</evidence>
<evidence type="ECO:0000256" key="19">
    <source>
        <dbReference type="ARBA" id="ARBA00023157"/>
    </source>
</evidence>
<feature type="domain" description="EGF-like" evidence="25">
    <location>
        <begin position="508"/>
        <end position="544"/>
    </location>
</feature>
<accession>A0A8J9Z5V9</accession>
<evidence type="ECO:0000256" key="10">
    <source>
        <dbReference type="ARBA" id="ARBA00022692"/>
    </source>
</evidence>
<evidence type="ECO:0000256" key="6">
    <source>
        <dbReference type="ARBA" id="ARBA00022490"/>
    </source>
</evidence>
<evidence type="ECO:0000256" key="8">
    <source>
        <dbReference type="ARBA" id="ARBA00022536"/>
    </source>
</evidence>
<dbReference type="PROSITE" id="PS50026">
    <property type="entry name" value="EGF_3"/>
    <property type="match status" value="6"/>
</dbReference>
<keyword evidence="29" id="KW-1185">Reference proteome</keyword>
<keyword evidence="13" id="KW-0221">Differentiation</keyword>
<dbReference type="InterPro" id="IPR000152">
    <property type="entry name" value="EGF-type_Asp/Asn_hydroxyl_site"/>
</dbReference>
<feature type="disulfide bond" evidence="21">
    <location>
        <begin position="572"/>
        <end position="581"/>
    </location>
</feature>
<dbReference type="PROSITE" id="PS01186">
    <property type="entry name" value="EGF_2"/>
    <property type="match status" value="4"/>
</dbReference>
<evidence type="ECO:0000259" key="27">
    <source>
        <dbReference type="PROSITE" id="PS50835"/>
    </source>
</evidence>
<dbReference type="GO" id="GO:0005112">
    <property type="term" value="F:Notch binding"/>
    <property type="evidence" value="ECO:0007669"/>
    <property type="project" value="TreeGrafter"/>
</dbReference>
<dbReference type="PROSITE" id="PS50070">
    <property type="entry name" value="KRINGLE_2"/>
    <property type="match status" value="1"/>
</dbReference>
<evidence type="ECO:0000256" key="21">
    <source>
        <dbReference type="PROSITE-ProRule" id="PRU00076"/>
    </source>
</evidence>
<dbReference type="FunFam" id="2.10.25.10:FF:000425">
    <property type="entry name" value="Eyes shut homolog"/>
    <property type="match status" value="1"/>
</dbReference>
<feature type="disulfide bond" evidence="21">
    <location>
        <begin position="246"/>
        <end position="255"/>
    </location>
</feature>
<keyword evidence="18 24" id="KW-0472">Membrane</keyword>
<comment type="subcellular location">
    <subcellularLocation>
        <location evidence="1">Cell membrane</location>
        <topology evidence="1">Single-pass type I membrane protein</topology>
    </subcellularLocation>
    <subcellularLocation>
        <location evidence="2">Cytoplasm</location>
    </subcellularLocation>
    <subcellularLocation>
        <location evidence="3">Secreted</location>
    </subcellularLocation>
</comment>
<keyword evidence="17 24" id="KW-1133">Transmembrane helix</keyword>
<dbReference type="SUPFAM" id="SSF57196">
    <property type="entry name" value="EGF/Laminin"/>
    <property type="match status" value="5"/>
</dbReference>
<evidence type="ECO:0000256" key="17">
    <source>
        <dbReference type="ARBA" id="ARBA00022989"/>
    </source>
</evidence>
<organism evidence="28 29">
    <name type="scientific">Branchiostoma lanceolatum</name>
    <name type="common">Common lancelet</name>
    <name type="synonym">Amphioxus lanceolatum</name>
    <dbReference type="NCBI Taxonomy" id="7740"/>
    <lineage>
        <taxon>Eukaryota</taxon>
        <taxon>Metazoa</taxon>
        <taxon>Chordata</taxon>
        <taxon>Cephalochordata</taxon>
        <taxon>Leptocardii</taxon>
        <taxon>Amphioxiformes</taxon>
        <taxon>Branchiostomatidae</taxon>
        <taxon>Branchiostoma</taxon>
    </lineage>
</organism>
<dbReference type="InterPro" id="IPR018097">
    <property type="entry name" value="EGF_Ca-bd_CS"/>
</dbReference>
<keyword evidence="10 24" id="KW-0812">Transmembrane</keyword>
<dbReference type="Gene3D" id="2.40.20.10">
    <property type="entry name" value="Plasminogen Kringle 4"/>
    <property type="match status" value="1"/>
</dbReference>
<dbReference type="Pfam" id="PF00008">
    <property type="entry name" value="EGF"/>
    <property type="match status" value="4"/>
</dbReference>